<gene>
    <name evidence="8" type="ORF">GCM10022236_13750</name>
</gene>
<feature type="transmembrane region" description="Helical" evidence="5">
    <location>
        <begin position="59"/>
        <end position="77"/>
    </location>
</feature>
<feature type="domain" description="ABC transmembrane type-1" evidence="7">
    <location>
        <begin position="23"/>
        <end position="296"/>
    </location>
</feature>
<sequence length="557" mass="57540">MQDPRATRRLVGGIFRRQRAATALGALFWSLHQVCEALVPVAIGTVIDRAVATSDGSAMAASVLAIFGLFAVLTMAWRTGFWFLSRGTYEEAHLLRMQAVRRILTGAGIRTDRQTGELLSITASDSLAAAELIQLGARAAAALVGLAVTAGILLRIDASLGLGLMIGIPILVLGLNALGPVVERRTAAQQQAAGLAAATASDLLAGLRPLRGFGGVPEGVRRYRRTSRTSLAATMGAMRASATFLGASTFTTGLLVAIVTAFSGWFALQGRITIGELITIVGLAAFISDPVLGLADCVFQLAISRASAARVAELLEAPPRAESGREPAGAGSLVLSAVVTPGLDGLSLEVAPGEMVGVASASIPAADALSELLSGERLPHAGRVTLGGTDLADLEHASLRRRMLVEPHAVHLFGSTIGAVLDTGDARSEADIRAAVEAAALGELGDTLEHELLDHGSNLSGGQRQRVALARALLADRPVLVLRDPTTAVDAVTEHRIAAGLAGLRLGGAHATLVISTSPPLLARCDRVVFVAGGRVVATGNHADLLTRPDYAEAVLR</sequence>
<dbReference type="GO" id="GO:0005524">
    <property type="term" value="F:ATP binding"/>
    <property type="evidence" value="ECO:0007669"/>
    <property type="project" value="UniProtKB-KW"/>
</dbReference>
<dbReference type="Pfam" id="PF00664">
    <property type="entry name" value="ABC_membrane"/>
    <property type="match status" value="1"/>
</dbReference>
<dbReference type="InterPro" id="IPR039421">
    <property type="entry name" value="Type_1_exporter"/>
</dbReference>
<feature type="domain" description="ABC transporter" evidence="6">
    <location>
        <begin position="328"/>
        <end position="556"/>
    </location>
</feature>
<feature type="transmembrane region" description="Helical" evidence="5">
    <location>
        <begin position="21"/>
        <end position="47"/>
    </location>
</feature>
<keyword evidence="3 5" id="KW-1133">Transmembrane helix</keyword>
<dbReference type="EMBL" id="BAABAB010000009">
    <property type="protein sequence ID" value="GAA3613179.1"/>
    <property type="molecule type" value="Genomic_DNA"/>
</dbReference>
<dbReference type="PANTHER" id="PTHR43394">
    <property type="entry name" value="ATP-DEPENDENT PERMEASE MDL1, MITOCHONDRIAL"/>
    <property type="match status" value="1"/>
</dbReference>
<keyword evidence="4 5" id="KW-0472">Membrane</keyword>
<organism evidence="8 9">
    <name type="scientific">Microlunatus ginsengisoli</name>
    <dbReference type="NCBI Taxonomy" id="363863"/>
    <lineage>
        <taxon>Bacteria</taxon>
        <taxon>Bacillati</taxon>
        <taxon>Actinomycetota</taxon>
        <taxon>Actinomycetes</taxon>
        <taxon>Propionibacteriales</taxon>
        <taxon>Propionibacteriaceae</taxon>
        <taxon>Microlunatus</taxon>
    </lineage>
</organism>
<keyword evidence="9" id="KW-1185">Reference proteome</keyword>
<comment type="caution">
    <text evidence="8">The sequence shown here is derived from an EMBL/GenBank/DDBJ whole genome shotgun (WGS) entry which is preliminary data.</text>
</comment>
<feature type="transmembrane region" description="Helical" evidence="5">
    <location>
        <begin position="160"/>
        <end position="182"/>
    </location>
</feature>
<dbReference type="SUPFAM" id="SSF90123">
    <property type="entry name" value="ABC transporter transmembrane region"/>
    <property type="match status" value="1"/>
</dbReference>
<dbReference type="PROSITE" id="PS00211">
    <property type="entry name" value="ABC_TRANSPORTER_1"/>
    <property type="match status" value="1"/>
</dbReference>
<dbReference type="InterPro" id="IPR003439">
    <property type="entry name" value="ABC_transporter-like_ATP-bd"/>
</dbReference>
<evidence type="ECO:0000313" key="8">
    <source>
        <dbReference type="EMBL" id="GAA3613179.1"/>
    </source>
</evidence>
<evidence type="ECO:0000259" key="7">
    <source>
        <dbReference type="PROSITE" id="PS50929"/>
    </source>
</evidence>
<dbReference type="InterPro" id="IPR011527">
    <property type="entry name" value="ABC1_TM_dom"/>
</dbReference>
<evidence type="ECO:0000313" key="9">
    <source>
        <dbReference type="Proteomes" id="UP001501490"/>
    </source>
</evidence>
<keyword evidence="8" id="KW-0547">Nucleotide-binding</keyword>
<evidence type="ECO:0000256" key="1">
    <source>
        <dbReference type="ARBA" id="ARBA00004651"/>
    </source>
</evidence>
<proteinExistence type="predicted"/>
<feature type="transmembrane region" description="Helical" evidence="5">
    <location>
        <begin position="135"/>
        <end position="154"/>
    </location>
</feature>
<dbReference type="RefSeq" id="WP_344802731.1">
    <property type="nucleotide sequence ID" value="NZ_BAABAB010000009.1"/>
</dbReference>
<dbReference type="Pfam" id="PF00005">
    <property type="entry name" value="ABC_tran"/>
    <property type="match status" value="1"/>
</dbReference>
<dbReference type="SUPFAM" id="SSF52540">
    <property type="entry name" value="P-loop containing nucleoside triphosphate hydrolases"/>
    <property type="match status" value="1"/>
</dbReference>
<evidence type="ECO:0000256" key="2">
    <source>
        <dbReference type="ARBA" id="ARBA00022692"/>
    </source>
</evidence>
<accession>A0ABP6ZL50</accession>
<dbReference type="Gene3D" id="1.20.1560.10">
    <property type="entry name" value="ABC transporter type 1, transmembrane domain"/>
    <property type="match status" value="1"/>
</dbReference>
<reference evidence="9" key="1">
    <citation type="journal article" date="2019" name="Int. J. Syst. Evol. Microbiol.">
        <title>The Global Catalogue of Microorganisms (GCM) 10K type strain sequencing project: providing services to taxonomists for standard genome sequencing and annotation.</title>
        <authorList>
            <consortium name="The Broad Institute Genomics Platform"/>
            <consortium name="The Broad Institute Genome Sequencing Center for Infectious Disease"/>
            <person name="Wu L."/>
            <person name="Ma J."/>
        </authorList>
    </citation>
    <scope>NUCLEOTIDE SEQUENCE [LARGE SCALE GENOMIC DNA]</scope>
    <source>
        <strain evidence="9">JCM 16929</strain>
    </source>
</reference>
<dbReference type="PROSITE" id="PS50893">
    <property type="entry name" value="ABC_TRANSPORTER_2"/>
    <property type="match status" value="1"/>
</dbReference>
<dbReference type="PANTHER" id="PTHR43394:SF1">
    <property type="entry name" value="ATP-BINDING CASSETTE SUB-FAMILY B MEMBER 10, MITOCHONDRIAL"/>
    <property type="match status" value="1"/>
</dbReference>
<comment type="subcellular location">
    <subcellularLocation>
        <location evidence="1">Cell membrane</location>
        <topology evidence="1">Multi-pass membrane protein</topology>
    </subcellularLocation>
</comment>
<dbReference type="Gene3D" id="3.40.50.300">
    <property type="entry name" value="P-loop containing nucleotide triphosphate hydrolases"/>
    <property type="match status" value="1"/>
</dbReference>
<dbReference type="Proteomes" id="UP001501490">
    <property type="component" value="Unassembled WGS sequence"/>
</dbReference>
<evidence type="ECO:0000256" key="4">
    <source>
        <dbReference type="ARBA" id="ARBA00023136"/>
    </source>
</evidence>
<evidence type="ECO:0000256" key="5">
    <source>
        <dbReference type="SAM" id="Phobius"/>
    </source>
</evidence>
<keyword evidence="2 5" id="KW-0812">Transmembrane</keyword>
<dbReference type="InterPro" id="IPR027417">
    <property type="entry name" value="P-loop_NTPase"/>
</dbReference>
<evidence type="ECO:0000259" key="6">
    <source>
        <dbReference type="PROSITE" id="PS50893"/>
    </source>
</evidence>
<name>A0ABP6ZL50_9ACTN</name>
<keyword evidence="8" id="KW-0067">ATP-binding</keyword>
<evidence type="ECO:0000256" key="3">
    <source>
        <dbReference type="ARBA" id="ARBA00022989"/>
    </source>
</evidence>
<dbReference type="InterPro" id="IPR017871">
    <property type="entry name" value="ABC_transporter-like_CS"/>
</dbReference>
<dbReference type="InterPro" id="IPR036640">
    <property type="entry name" value="ABC1_TM_sf"/>
</dbReference>
<dbReference type="PROSITE" id="PS50929">
    <property type="entry name" value="ABC_TM1F"/>
    <property type="match status" value="1"/>
</dbReference>
<feature type="transmembrane region" description="Helical" evidence="5">
    <location>
        <begin position="244"/>
        <end position="268"/>
    </location>
</feature>
<protein>
    <submittedName>
        <fullName evidence="8">ABC transporter ATP-binding protein</fullName>
    </submittedName>
</protein>